<dbReference type="EMBL" id="JALGBI010000001">
    <property type="protein sequence ID" value="MCJ0763613.1"/>
    <property type="molecule type" value="Genomic_DNA"/>
</dbReference>
<evidence type="ECO:0000259" key="3">
    <source>
        <dbReference type="Pfam" id="PF00462"/>
    </source>
</evidence>
<feature type="compositionally biased region" description="Low complexity" evidence="1">
    <location>
        <begin position="48"/>
        <end position="58"/>
    </location>
</feature>
<organism evidence="5 6">
    <name type="scientific">Variovorax terrae</name>
    <dbReference type="NCBI Taxonomy" id="2923278"/>
    <lineage>
        <taxon>Bacteria</taxon>
        <taxon>Pseudomonadati</taxon>
        <taxon>Pseudomonadota</taxon>
        <taxon>Betaproteobacteria</taxon>
        <taxon>Burkholderiales</taxon>
        <taxon>Comamonadaceae</taxon>
        <taxon>Variovorax</taxon>
    </lineage>
</organism>
<feature type="region of interest" description="Disordered" evidence="1">
    <location>
        <begin position="179"/>
        <end position="220"/>
    </location>
</feature>
<dbReference type="Pfam" id="PF00462">
    <property type="entry name" value="Glutaredoxin"/>
    <property type="match status" value="1"/>
</dbReference>
<dbReference type="InterPro" id="IPR002109">
    <property type="entry name" value="Glutaredoxin"/>
</dbReference>
<evidence type="ECO:0000256" key="1">
    <source>
        <dbReference type="SAM" id="MobiDB-lite"/>
    </source>
</evidence>
<feature type="region of interest" description="Disordered" evidence="1">
    <location>
        <begin position="38"/>
        <end position="62"/>
    </location>
</feature>
<evidence type="ECO:0000259" key="4">
    <source>
        <dbReference type="Pfam" id="PF13511"/>
    </source>
</evidence>
<proteinExistence type="predicted"/>
<dbReference type="RefSeq" id="WP_243306197.1">
    <property type="nucleotide sequence ID" value="NZ_JALGBI010000001.1"/>
</dbReference>
<keyword evidence="2" id="KW-0732">Signal</keyword>
<dbReference type="CDD" id="cd02976">
    <property type="entry name" value="NrdH"/>
    <property type="match status" value="1"/>
</dbReference>
<evidence type="ECO:0000256" key="2">
    <source>
        <dbReference type="SAM" id="SignalP"/>
    </source>
</evidence>
<keyword evidence="6" id="KW-1185">Reference proteome</keyword>
<reference evidence="5" key="1">
    <citation type="submission" date="2022-03" db="EMBL/GenBank/DDBJ databases">
        <authorList>
            <person name="Woo C.Y."/>
        </authorList>
    </citation>
    <scope>NUCLEOTIDE SEQUENCE</scope>
    <source>
        <strain evidence="5">CYS-02</strain>
    </source>
</reference>
<feature type="compositionally biased region" description="Low complexity" evidence="1">
    <location>
        <begin position="211"/>
        <end position="220"/>
    </location>
</feature>
<dbReference type="SUPFAM" id="SSF52833">
    <property type="entry name" value="Thioredoxin-like"/>
    <property type="match status" value="1"/>
</dbReference>
<dbReference type="Gene3D" id="3.40.30.10">
    <property type="entry name" value="Glutaredoxin"/>
    <property type="match status" value="1"/>
</dbReference>
<feature type="domain" description="Glutaredoxin" evidence="3">
    <location>
        <begin position="83"/>
        <end position="140"/>
    </location>
</feature>
<dbReference type="InterPro" id="IPR025392">
    <property type="entry name" value="DUF4124"/>
</dbReference>
<comment type="caution">
    <text evidence="5">The sequence shown here is derived from an EMBL/GenBank/DDBJ whole genome shotgun (WGS) entry which is preliminary data.</text>
</comment>
<dbReference type="PROSITE" id="PS51354">
    <property type="entry name" value="GLUTAREDOXIN_2"/>
    <property type="match status" value="1"/>
</dbReference>
<protein>
    <submittedName>
        <fullName evidence="5">Glutaredoxin family protein</fullName>
    </submittedName>
</protein>
<dbReference type="Proteomes" id="UP001139447">
    <property type="component" value="Unassembled WGS sequence"/>
</dbReference>
<evidence type="ECO:0000313" key="5">
    <source>
        <dbReference type="EMBL" id="MCJ0763613.1"/>
    </source>
</evidence>
<dbReference type="Pfam" id="PF13511">
    <property type="entry name" value="DUF4124"/>
    <property type="match status" value="1"/>
</dbReference>
<feature type="domain" description="DUF4124" evidence="4">
    <location>
        <begin position="14"/>
        <end position="63"/>
    </location>
</feature>
<evidence type="ECO:0000313" key="6">
    <source>
        <dbReference type="Proteomes" id="UP001139447"/>
    </source>
</evidence>
<dbReference type="InterPro" id="IPR036249">
    <property type="entry name" value="Thioredoxin-like_sf"/>
</dbReference>
<feature type="compositionally biased region" description="Low complexity" evidence="1">
    <location>
        <begin position="191"/>
        <end position="203"/>
    </location>
</feature>
<dbReference type="AlphaFoldDB" id="A0A9X1W025"/>
<feature type="chain" id="PRO_5040834831" evidence="2">
    <location>
        <begin position="25"/>
        <end position="220"/>
    </location>
</feature>
<name>A0A9X1W025_9BURK</name>
<gene>
    <name evidence="5" type="ORF">MMF98_10390</name>
</gene>
<feature type="signal peptide" evidence="2">
    <location>
        <begin position="1"/>
        <end position="24"/>
    </location>
</feature>
<accession>A0A9X1W025</accession>
<sequence length="220" mass="22268">MKRNATLFLAAGALLMLAGASLQAQPVYRIVGPDGRVTYSDQPPPPSAAAKATSTTGGAPAGAAGGNAALPFELRQVASRYPVTLYTGDNCGPCGAGRTLLSSRGVPFTERTVNTPDDTAALQRLSGDNSLPFVTIGGQQIKGFSDTEWAQFLDAAGYPQTSQLPAGYRNPPAAPLVAAQKQAPKPAVTEAAADGARGTAAPRPAAPPPSNAGNPAGIKF</sequence>